<evidence type="ECO:0000313" key="2">
    <source>
        <dbReference type="EMBL" id="RKE93384.1"/>
    </source>
</evidence>
<dbReference type="OrthoDB" id="5589990at2"/>
<evidence type="ECO:0000313" key="1">
    <source>
        <dbReference type="EMBL" id="PHM23351.1"/>
    </source>
</evidence>
<keyword evidence="4" id="KW-1185">Reference proteome</keyword>
<proteinExistence type="predicted"/>
<dbReference type="Proteomes" id="UP000283568">
    <property type="component" value="Unassembled WGS sequence"/>
</dbReference>
<dbReference type="EMBL" id="RAQI01000001">
    <property type="protein sequence ID" value="RKE93384.1"/>
    <property type="molecule type" value="Genomic_DNA"/>
</dbReference>
<accession>A0A2D0INI4</accession>
<evidence type="ECO:0000313" key="4">
    <source>
        <dbReference type="Proteomes" id="UP000283568"/>
    </source>
</evidence>
<comment type="caution">
    <text evidence="1">The sequence shown here is derived from an EMBL/GenBank/DDBJ whole genome shotgun (WGS) entry which is preliminary data.</text>
</comment>
<organism evidence="1 3">
    <name type="scientific">Xenorhabdus ehlersii</name>
    <dbReference type="NCBI Taxonomy" id="290111"/>
    <lineage>
        <taxon>Bacteria</taxon>
        <taxon>Pseudomonadati</taxon>
        <taxon>Pseudomonadota</taxon>
        <taxon>Gammaproteobacteria</taxon>
        <taxon>Enterobacterales</taxon>
        <taxon>Morganellaceae</taxon>
        <taxon>Xenorhabdus</taxon>
    </lineage>
</organism>
<evidence type="ECO:0000313" key="3">
    <source>
        <dbReference type="Proteomes" id="UP000225605"/>
    </source>
</evidence>
<dbReference type="InterPro" id="IPR010665">
    <property type="entry name" value="DUF1240"/>
</dbReference>
<dbReference type="AlphaFoldDB" id="A0A2D0INI4"/>
<dbReference type="EMBL" id="NIBT01000015">
    <property type="protein sequence ID" value="PHM23351.1"/>
    <property type="molecule type" value="Genomic_DNA"/>
</dbReference>
<reference evidence="1 3" key="1">
    <citation type="journal article" date="2017" name="Nat. Microbiol.">
        <title>Natural product diversity associated with the nematode symbionts Photorhabdus and Xenorhabdus.</title>
        <authorList>
            <person name="Tobias N.J."/>
            <person name="Wolff H."/>
            <person name="Djahanschiri B."/>
            <person name="Grundmann F."/>
            <person name="Kronenwerth M."/>
            <person name="Shi Y.M."/>
            <person name="Simonyi S."/>
            <person name="Grun P."/>
            <person name="Shapiro-Ilan D."/>
            <person name="Pidot S.J."/>
            <person name="Stinear T.P."/>
            <person name="Ebersberger I."/>
            <person name="Bode H.B."/>
        </authorList>
    </citation>
    <scope>NUCLEOTIDE SEQUENCE [LARGE SCALE GENOMIC DNA]</scope>
    <source>
        <strain evidence="1 3">DSM 16337</strain>
    </source>
</reference>
<name>A0A2D0INI4_9GAMM</name>
<dbReference type="Pfam" id="PF06836">
    <property type="entry name" value="DUF1240"/>
    <property type="match status" value="1"/>
</dbReference>
<sequence length="77" mass="9260">MPKITDKEIRTWIKSGKRFEGKADGNGLYLCYRKTFKHIWRFRWMATHFYQFSGIITCDKISWMSPTTYVKNLSLCK</sequence>
<protein>
    <submittedName>
        <fullName evidence="1">Integrase</fullName>
    </submittedName>
    <submittedName>
        <fullName evidence="2">Uncharacterized protein DUF1240</fullName>
    </submittedName>
</protein>
<dbReference type="Proteomes" id="UP000225605">
    <property type="component" value="Unassembled WGS sequence"/>
</dbReference>
<reference evidence="2 4" key="2">
    <citation type="submission" date="2018-09" db="EMBL/GenBank/DDBJ databases">
        <title>Genomic Encyclopedia of Archaeal and Bacterial Type Strains, Phase II (KMG-II): from individual species to whole genera.</title>
        <authorList>
            <person name="Goeker M."/>
        </authorList>
    </citation>
    <scope>NUCLEOTIDE SEQUENCE [LARGE SCALE GENOMIC DNA]</scope>
    <source>
        <strain evidence="2 4">DSM 16337</strain>
    </source>
</reference>
<gene>
    <name evidence="2" type="ORF">BDE27_1122</name>
    <name evidence="1" type="ORF">Xehl_02880</name>
</gene>